<evidence type="ECO:0000256" key="6">
    <source>
        <dbReference type="SAM" id="Phobius"/>
    </source>
</evidence>
<comment type="caution">
    <text evidence="7">The sequence shown here is derived from an EMBL/GenBank/DDBJ whole genome shotgun (WGS) entry which is preliminary data.</text>
</comment>
<dbReference type="Pfam" id="PF01554">
    <property type="entry name" value="MatE"/>
    <property type="match status" value="1"/>
</dbReference>
<keyword evidence="8" id="KW-1185">Reference proteome</keyword>
<reference evidence="7 8" key="1">
    <citation type="submission" date="2020-06" db="EMBL/GenBank/DDBJ databases">
        <title>Altererythrobacter lutimaris sp. nov., a marine bacterium isolated from a tidal flat.</title>
        <authorList>
            <person name="Kim D."/>
            <person name="Yoo Y."/>
            <person name="Kim J.-J."/>
        </authorList>
    </citation>
    <scope>NUCLEOTIDE SEQUENCE [LARGE SCALE GENOMIC DNA]</scope>
    <source>
        <strain evidence="7 8">JGD-16</strain>
    </source>
</reference>
<keyword evidence="4 6" id="KW-1133">Transmembrane helix</keyword>
<dbReference type="Proteomes" id="UP000546031">
    <property type="component" value="Unassembled WGS sequence"/>
</dbReference>
<proteinExistence type="predicted"/>
<dbReference type="RefSeq" id="WP_176273921.1">
    <property type="nucleotide sequence ID" value="NZ_JABWTA010000001.1"/>
</dbReference>
<keyword evidence="2" id="KW-1003">Cell membrane</keyword>
<feature type="transmembrane region" description="Helical" evidence="6">
    <location>
        <begin position="296"/>
        <end position="320"/>
    </location>
</feature>
<evidence type="ECO:0000313" key="7">
    <source>
        <dbReference type="EMBL" id="NVE95724.1"/>
    </source>
</evidence>
<evidence type="ECO:0008006" key="9">
    <source>
        <dbReference type="Google" id="ProtNLM"/>
    </source>
</evidence>
<evidence type="ECO:0000256" key="5">
    <source>
        <dbReference type="ARBA" id="ARBA00023136"/>
    </source>
</evidence>
<feature type="transmembrane region" description="Helical" evidence="6">
    <location>
        <begin position="340"/>
        <end position="361"/>
    </location>
</feature>
<protein>
    <recommendedName>
        <fullName evidence="9">Oligosaccharide flippase family protein</fullName>
    </recommendedName>
</protein>
<feature type="transmembrane region" description="Helical" evidence="6">
    <location>
        <begin position="46"/>
        <end position="69"/>
    </location>
</feature>
<accession>A0A850H8U3</accession>
<dbReference type="GO" id="GO:0005886">
    <property type="term" value="C:plasma membrane"/>
    <property type="evidence" value="ECO:0007669"/>
    <property type="project" value="UniProtKB-SubCell"/>
</dbReference>
<evidence type="ECO:0000256" key="2">
    <source>
        <dbReference type="ARBA" id="ARBA00022475"/>
    </source>
</evidence>
<evidence type="ECO:0000313" key="8">
    <source>
        <dbReference type="Proteomes" id="UP000546031"/>
    </source>
</evidence>
<dbReference type="InterPro" id="IPR050833">
    <property type="entry name" value="Poly_Biosynth_Transport"/>
</dbReference>
<feature type="transmembrane region" description="Helical" evidence="6">
    <location>
        <begin position="224"/>
        <end position="250"/>
    </location>
</feature>
<feature type="transmembrane region" description="Helical" evidence="6">
    <location>
        <begin position="394"/>
        <end position="415"/>
    </location>
</feature>
<dbReference type="InterPro" id="IPR002528">
    <property type="entry name" value="MATE_fam"/>
</dbReference>
<feature type="transmembrane region" description="Helical" evidence="6">
    <location>
        <begin position="126"/>
        <end position="147"/>
    </location>
</feature>
<feature type="transmembrane region" description="Helical" evidence="6">
    <location>
        <begin position="159"/>
        <end position="178"/>
    </location>
</feature>
<sequence>MMSAIDPKLRVDLGIGFALKAFGAIASFALSWLIARQFGASSLGLFQLALVSAGLASIIALSGFDIVLIRELGGAISDRTKGVAAQLYGRSLRNILIFAVCLFAGLVLAAPFLTQTLGAEPELTTFIYVLSPLVLVLPVIRLSCALLRTGRRVLLSQSLDGVAYTGFTALCLLALVAFGGPNDAFTPAYLYAGGVVLVGLLAISASRQLIGGFAGFRSPTPAQFAGVVVAAPYLLATANEWLLLSLVTFFEGAASTGIYRVSFQIAGLIMLINSSFATMTSPWLSKAASDGRFREVATLTHKVGLVGIGLALPFAALVIWKPDFVLALFGEEFTQGAAALQLLIVAQLIHLGFGPLGAALIMIGKHRVALSIEIFATLMGICIGAYAISRLGIVGAAMGILTIAILRNVVSTILLQKFVRANEAAHA</sequence>
<feature type="transmembrane region" description="Helical" evidence="6">
    <location>
        <begin position="12"/>
        <end position="34"/>
    </location>
</feature>
<dbReference type="EMBL" id="JABWTA010000001">
    <property type="protein sequence ID" value="NVE95724.1"/>
    <property type="molecule type" value="Genomic_DNA"/>
</dbReference>
<organism evidence="7 8">
    <name type="scientific">Altererythrobacter lutimaris</name>
    <dbReference type="NCBI Taxonomy" id="2743979"/>
    <lineage>
        <taxon>Bacteria</taxon>
        <taxon>Pseudomonadati</taxon>
        <taxon>Pseudomonadota</taxon>
        <taxon>Alphaproteobacteria</taxon>
        <taxon>Sphingomonadales</taxon>
        <taxon>Erythrobacteraceae</taxon>
        <taxon>Altererythrobacter</taxon>
    </lineage>
</organism>
<comment type="subcellular location">
    <subcellularLocation>
        <location evidence="1">Cell membrane</location>
        <topology evidence="1">Multi-pass membrane protein</topology>
    </subcellularLocation>
</comment>
<dbReference type="GO" id="GO:0042910">
    <property type="term" value="F:xenobiotic transmembrane transporter activity"/>
    <property type="evidence" value="ECO:0007669"/>
    <property type="project" value="InterPro"/>
</dbReference>
<name>A0A850H8U3_9SPHN</name>
<dbReference type="PANTHER" id="PTHR30250:SF11">
    <property type="entry name" value="O-ANTIGEN TRANSPORTER-RELATED"/>
    <property type="match status" value="1"/>
</dbReference>
<evidence type="ECO:0000256" key="1">
    <source>
        <dbReference type="ARBA" id="ARBA00004651"/>
    </source>
</evidence>
<feature type="transmembrane region" description="Helical" evidence="6">
    <location>
        <begin position="368"/>
        <end position="388"/>
    </location>
</feature>
<dbReference type="GO" id="GO:0015297">
    <property type="term" value="F:antiporter activity"/>
    <property type="evidence" value="ECO:0007669"/>
    <property type="project" value="InterPro"/>
</dbReference>
<gene>
    <name evidence="7" type="ORF">HUO12_12525</name>
</gene>
<keyword evidence="3 6" id="KW-0812">Transmembrane</keyword>
<feature type="transmembrane region" description="Helical" evidence="6">
    <location>
        <begin position="184"/>
        <end position="203"/>
    </location>
</feature>
<feature type="transmembrane region" description="Helical" evidence="6">
    <location>
        <begin position="262"/>
        <end position="284"/>
    </location>
</feature>
<dbReference type="PANTHER" id="PTHR30250">
    <property type="entry name" value="PST FAMILY PREDICTED COLANIC ACID TRANSPORTER"/>
    <property type="match status" value="1"/>
</dbReference>
<evidence type="ECO:0000256" key="4">
    <source>
        <dbReference type="ARBA" id="ARBA00022989"/>
    </source>
</evidence>
<dbReference type="AlphaFoldDB" id="A0A850H8U3"/>
<keyword evidence="5 6" id="KW-0472">Membrane</keyword>
<feature type="transmembrane region" description="Helical" evidence="6">
    <location>
        <begin position="95"/>
        <end position="114"/>
    </location>
</feature>
<evidence type="ECO:0000256" key="3">
    <source>
        <dbReference type="ARBA" id="ARBA00022692"/>
    </source>
</evidence>